<evidence type="ECO:0000313" key="10">
    <source>
        <dbReference type="EMBL" id="KAE9614708.1"/>
    </source>
</evidence>
<dbReference type="GO" id="GO:0008878">
    <property type="term" value="F:glucose-1-phosphate adenylyltransferase activity"/>
    <property type="evidence" value="ECO:0007669"/>
    <property type="project" value="UniProtKB-EC"/>
</dbReference>
<evidence type="ECO:0000256" key="4">
    <source>
        <dbReference type="ARBA" id="ARBA00012460"/>
    </source>
</evidence>
<evidence type="ECO:0000256" key="6">
    <source>
        <dbReference type="ARBA" id="ARBA00022679"/>
    </source>
</evidence>
<evidence type="ECO:0000256" key="7">
    <source>
        <dbReference type="ARBA" id="ARBA00022695"/>
    </source>
</evidence>
<gene>
    <name evidence="10" type="ORF">Lalb_Chr04g0247571</name>
</gene>
<keyword evidence="5" id="KW-0021">Allosteric enzyme</keyword>
<protein>
    <recommendedName>
        <fullName evidence="4">glucose-1-phosphate adenylyltransferase</fullName>
        <ecNumber evidence="4">2.7.7.27</ecNumber>
    </recommendedName>
</protein>
<keyword evidence="8" id="KW-0547">Nucleotide-binding</keyword>
<evidence type="ECO:0000256" key="1">
    <source>
        <dbReference type="ARBA" id="ARBA00000956"/>
    </source>
</evidence>
<comment type="similarity">
    <text evidence="3">Belongs to the bacterial/plant glucose-1-phosphate adenylyltransferase family.</text>
</comment>
<dbReference type="PANTHER" id="PTHR43523:SF12">
    <property type="entry name" value="GLUCOSE-1-PHOSPHATE ADENYLYLTRANSFERASE LARGE SUBUNIT 1, CHLOROPLASTIC-RELATED"/>
    <property type="match status" value="1"/>
</dbReference>
<keyword evidence="6 10" id="KW-0808">Transferase</keyword>
<dbReference type="GO" id="GO:0005978">
    <property type="term" value="P:glycogen biosynthetic process"/>
    <property type="evidence" value="ECO:0007669"/>
    <property type="project" value="InterPro"/>
</dbReference>
<dbReference type="InterPro" id="IPR005836">
    <property type="entry name" value="ADP_Glu_pyroP_CS"/>
</dbReference>
<dbReference type="EMBL" id="WOCE01000004">
    <property type="protein sequence ID" value="KAE9614708.1"/>
    <property type="molecule type" value="Genomic_DNA"/>
</dbReference>
<dbReference type="PANTHER" id="PTHR43523">
    <property type="entry name" value="GLUCOSE-1-PHOSPHATE ADENYLYLTRANSFERASE-RELATED"/>
    <property type="match status" value="1"/>
</dbReference>
<dbReference type="Proteomes" id="UP000447434">
    <property type="component" value="Chromosome 4"/>
</dbReference>
<evidence type="ECO:0000256" key="8">
    <source>
        <dbReference type="ARBA" id="ARBA00022741"/>
    </source>
</evidence>
<dbReference type="EC" id="2.7.7.27" evidence="4"/>
<comment type="catalytic activity">
    <reaction evidence="1">
        <text>alpha-D-glucose 1-phosphate + ATP + H(+) = ADP-alpha-D-glucose + diphosphate</text>
        <dbReference type="Rhea" id="RHEA:12120"/>
        <dbReference type="ChEBI" id="CHEBI:15378"/>
        <dbReference type="ChEBI" id="CHEBI:30616"/>
        <dbReference type="ChEBI" id="CHEBI:33019"/>
        <dbReference type="ChEBI" id="CHEBI:57498"/>
        <dbReference type="ChEBI" id="CHEBI:58601"/>
        <dbReference type="EC" id="2.7.7.27"/>
    </reaction>
</comment>
<dbReference type="GO" id="GO:0000166">
    <property type="term" value="F:nucleotide binding"/>
    <property type="evidence" value="ECO:0007669"/>
    <property type="project" value="UniProtKB-KW"/>
</dbReference>
<proteinExistence type="inferred from homology"/>
<sequence>MRVFVEVLAAQQSPENPNWFQGTADAVRQYLWLFEEHNVLEYLVSGW</sequence>
<evidence type="ECO:0000256" key="3">
    <source>
        <dbReference type="ARBA" id="ARBA00010443"/>
    </source>
</evidence>
<dbReference type="PROSITE" id="PS00809">
    <property type="entry name" value="ADP_GLC_PYROPHOSPH_2"/>
    <property type="match status" value="1"/>
</dbReference>
<accession>A0A6A4QKK9</accession>
<keyword evidence="9" id="KW-0750">Starch biosynthesis</keyword>
<evidence type="ECO:0000256" key="5">
    <source>
        <dbReference type="ARBA" id="ARBA00022533"/>
    </source>
</evidence>
<reference evidence="11" key="1">
    <citation type="journal article" date="2020" name="Nat. Commun.">
        <title>Genome sequence of the cluster root forming white lupin.</title>
        <authorList>
            <person name="Hufnagel B."/>
            <person name="Marques A."/>
            <person name="Soriano A."/>
            <person name="Marques L."/>
            <person name="Divol F."/>
            <person name="Doumas P."/>
            <person name="Sallet E."/>
            <person name="Mancinotti D."/>
            <person name="Carrere S."/>
            <person name="Marande W."/>
            <person name="Arribat S."/>
            <person name="Keller J."/>
            <person name="Huneau C."/>
            <person name="Blein T."/>
            <person name="Aime D."/>
            <person name="Laguerre M."/>
            <person name="Taylor J."/>
            <person name="Schubert V."/>
            <person name="Nelson M."/>
            <person name="Geu-Flores F."/>
            <person name="Crespi M."/>
            <person name="Gallardo-Guerrero K."/>
            <person name="Delaux P.-M."/>
            <person name="Salse J."/>
            <person name="Berges H."/>
            <person name="Guyot R."/>
            <person name="Gouzy J."/>
            <person name="Peret B."/>
        </authorList>
    </citation>
    <scope>NUCLEOTIDE SEQUENCE [LARGE SCALE GENOMIC DNA]</scope>
    <source>
        <strain evidence="11">cv. Amiga</strain>
    </source>
</reference>
<comment type="pathway">
    <text evidence="2">Glycan biosynthesis; starch biosynthesis.</text>
</comment>
<dbReference type="InterPro" id="IPR029044">
    <property type="entry name" value="Nucleotide-diphossugar_trans"/>
</dbReference>
<keyword evidence="11" id="KW-1185">Reference proteome</keyword>
<comment type="caution">
    <text evidence="10">The sequence shown here is derived from an EMBL/GenBank/DDBJ whole genome shotgun (WGS) entry which is preliminary data.</text>
</comment>
<dbReference type="GO" id="GO:0019252">
    <property type="term" value="P:starch biosynthetic process"/>
    <property type="evidence" value="ECO:0007669"/>
    <property type="project" value="UniProtKB-KW"/>
</dbReference>
<evidence type="ECO:0000313" key="11">
    <source>
        <dbReference type="Proteomes" id="UP000447434"/>
    </source>
</evidence>
<dbReference type="OrthoDB" id="1933562at2759"/>
<evidence type="ECO:0000256" key="9">
    <source>
        <dbReference type="ARBA" id="ARBA00022922"/>
    </source>
</evidence>
<dbReference type="AlphaFoldDB" id="A0A6A4QKK9"/>
<dbReference type="Gene3D" id="3.90.550.10">
    <property type="entry name" value="Spore Coat Polysaccharide Biosynthesis Protein SpsA, Chain A"/>
    <property type="match status" value="1"/>
</dbReference>
<name>A0A6A4QKK9_LUPAL</name>
<organism evidence="10 11">
    <name type="scientific">Lupinus albus</name>
    <name type="common">White lupine</name>
    <name type="synonym">Lupinus termis</name>
    <dbReference type="NCBI Taxonomy" id="3870"/>
    <lineage>
        <taxon>Eukaryota</taxon>
        <taxon>Viridiplantae</taxon>
        <taxon>Streptophyta</taxon>
        <taxon>Embryophyta</taxon>
        <taxon>Tracheophyta</taxon>
        <taxon>Spermatophyta</taxon>
        <taxon>Magnoliopsida</taxon>
        <taxon>eudicotyledons</taxon>
        <taxon>Gunneridae</taxon>
        <taxon>Pentapetalae</taxon>
        <taxon>rosids</taxon>
        <taxon>fabids</taxon>
        <taxon>Fabales</taxon>
        <taxon>Fabaceae</taxon>
        <taxon>Papilionoideae</taxon>
        <taxon>50 kb inversion clade</taxon>
        <taxon>genistoids sensu lato</taxon>
        <taxon>core genistoids</taxon>
        <taxon>Genisteae</taxon>
        <taxon>Lupinus</taxon>
    </lineage>
</organism>
<keyword evidence="7 10" id="KW-0548">Nucleotidyltransferase</keyword>
<dbReference type="InterPro" id="IPR011831">
    <property type="entry name" value="ADP-Glc_PPase"/>
</dbReference>
<evidence type="ECO:0000256" key="2">
    <source>
        <dbReference type="ARBA" id="ARBA00004727"/>
    </source>
</evidence>